<reference evidence="2" key="1">
    <citation type="journal article" date="2021" name="Mol. Ecol. Resour.">
        <title>Apolygus lucorum genome provides insights into omnivorousness and mesophyll feeding.</title>
        <authorList>
            <person name="Liu Y."/>
            <person name="Liu H."/>
            <person name="Wang H."/>
            <person name="Huang T."/>
            <person name="Liu B."/>
            <person name="Yang B."/>
            <person name="Yin L."/>
            <person name="Li B."/>
            <person name="Zhang Y."/>
            <person name="Zhang S."/>
            <person name="Jiang F."/>
            <person name="Zhang X."/>
            <person name="Ren Y."/>
            <person name="Wang B."/>
            <person name="Wang S."/>
            <person name="Lu Y."/>
            <person name="Wu K."/>
            <person name="Fan W."/>
            <person name="Wang G."/>
        </authorList>
    </citation>
    <scope>NUCLEOTIDE SEQUENCE</scope>
    <source>
        <strain evidence="2">12Hb</strain>
    </source>
</reference>
<evidence type="ECO:0000256" key="1">
    <source>
        <dbReference type="SAM" id="MobiDB-lite"/>
    </source>
</evidence>
<evidence type="ECO:0008006" key="4">
    <source>
        <dbReference type="Google" id="ProtNLM"/>
    </source>
</evidence>
<dbReference type="Gene3D" id="3.60.10.10">
    <property type="entry name" value="Endonuclease/exonuclease/phosphatase"/>
    <property type="match status" value="1"/>
</dbReference>
<evidence type="ECO:0000313" key="3">
    <source>
        <dbReference type="Proteomes" id="UP000466442"/>
    </source>
</evidence>
<comment type="caution">
    <text evidence="2">The sequence shown here is derived from an EMBL/GenBank/DDBJ whole genome shotgun (WGS) entry which is preliminary data.</text>
</comment>
<evidence type="ECO:0000313" key="2">
    <source>
        <dbReference type="EMBL" id="KAF6216972.1"/>
    </source>
</evidence>
<dbReference type="Proteomes" id="UP000466442">
    <property type="component" value="Linkage Group LG1"/>
</dbReference>
<dbReference type="EMBL" id="WIXP02000001">
    <property type="protein sequence ID" value="KAF6216972.1"/>
    <property type="molecule type" value="Genomic_DNA"/>
</dbReference>
<gene>
    <name evidence="2" type="ORF">GE061_001323</name>
</gene>
<proteinExistence type="predicted"/>
<feature type="region of interest" description="Disordered" evidence="1">
    <location>
        <begin position="15"/>
        <end position="103"/>
    </location>
</feature>
<dbReference type="SUPFAM" id="SSF56219">
    <property type="entry name" value="DNase I-like"/>
    <property type="match status" value="1"/>
</dbReference>
<protein>
    <recommendedName>
        <fullName evidence="4">Endonuclease/exonuclease/phosphatase domain-containing protein</fullName>
    </recommendedName>
</protein>
<organism evidence="2 3">
    <name type="scientific">Apolygus lucorum</name>
    <name type="common">Small green plant bug</name>
    <name type="synonym">Lygocoris lucorum</name>
    <dbReference type="NCBI Taxonomy" id="248454"/>
    <lineage>
        <taxon>Eukaryota</taxon>
        <taxon>Metazoa</taxon>
        <taxon>Ecdysozoa</taxon>
        <taxon>Arthropoda</taxon>
        <taxon>Hexapoda</taxon>
        <taxon>Insecta</taxon>
        <taxon>Pterygota</taxon>
        <taxon>Neoptera</taxon>
        <taxon>Paraneoptera</taxon>
        <taxon>Hemiptera</taxon>
        <taxon>Heteroptera</taxon>
        <taxon>Panheteroptera</taxon>
        <taxon>Cimicomorpha</taxon>
        <taxon>Miridae</taxon>
        <taxon>Mirini</taxon>
        <taxon>Apolygus</taxon>
    </lineage>
</organism>
<dbReference type="InterPro" id="IPR036691">
    <property type="entry name" value="Endo/exonu/phosph_ase_sf"/>
</dbReference>
<keyword evidence="3" id="KW-1185">Reference proteome</keyword>
<accession>A0A8S9Y6R2</accession>
<dbReference type="AlphaFoldDB" id="A0A8S9Y6R2"/>
<dbReference type="OrthoDB" id="8069600at2759"/>
<name>A0A8S9Y6R2_APOLU</name>
<sequence length="421" mass="47781">MNLLFTRQELQEIFNTKKPAAPLRPRPPSRPRIQQVSPPGENSRKPAKQPSCTDHRSGPMQQSPPDRAPLPRLPIRRRADKSRVLSSTTTARCERIKHTSPRNTHPLTWKVVPIDVPNFKKRADVVARFYHAQNARQFEPYVPNCVDPQQRDIHASLSDIIAATKQDGVVDDESKGVIKFFGRGKKKKTKATKFEDFVTLTYVEAVTGPDLDSKELWLSNFNVYRSDRSHHNNALKSSGGGVLIAVSAKLRSFEWRGSNEVEHVFVVLPDFRAILGCIYFPGYQPVALLDLHLVQLDDLSMAYPGYSIILAGDYNIPGIHWDIWNSMVSPADFNPKCRSLYEAIRLHDLQQFNFLPNIHNNVLDLLLTSVRGVTLRACTPIVDPDPAHPPFEFIVPISTHVQTIHTPVMLKYNFVKESDRY</sequence>